<evidence type="ECO:0000256" key="1">
    <source>
        <dbReference type="ARBA" id="ARBA00022705"/>
    </source>
</evidence>
<organism evidence="2">
    <name type="scientific">marine sediment metagenome</name>
    <dbReference type="NCBI Taxonomy" id="412755"/>
    <lineage>
        <taxon>unclassified sequences</taxon>
        <taxon>metagenomes</taxon>
        <taxon>ecological metagenomes</taxon>
    </lineage>
</organism>
<evidence type="ECO:0008006" key="3">
    <source>
        <dbReference type="Google" id="ProtNLM"/>
    </source>
</evidence>
<feature type="non-terminal residue" evidence="2">
    <location>
        <position position="417"/>
    </location>
</feature>
<keyword evidence="1" id="KW-0235">DNA replication</keyword>
<gene>
    <name evidence="2" type="ORF">S03H2_04729</name>
</gene>
<dbReference type="GO" id="GO:0003677">
    <property type="term" value="F:DNA binding"/>
    <property type="evidence" value="ECO:0007669"/>
    <property type="project" value="InterPro"/>
</dbReference>
<sequence>MTNQIAAHKPGPNPVDLHPLDQEQLELTGSLPAIPLLVSPQILADLAKPPLSLDTIETTDRPLPLAVEQTSQLNVDNSTDLDPDRPDYSYRAFLLRPRMDAYLRAREIYADADGSFSGKLSTRLQNCRRNAWFVQNKHTGKLRVASSRCKLKWCPICRDVSRHIVSIAVSDWLKVQDYPKMLTFTIKHSDDPLQEQIKFLYDSFRKIRRRSILKNAVTGGIWFFQLKFNHATEQWHPHIHCLVGGAYIPQNRLKGVWHDITKQSFIVDIRPVQDLDSAASEVARYATSPCDMCSIDLEHSLGVYHATKHQRICGAWGTARGTTLAPSPQPDQEDWQRVADFYYVSIHRSHIGHLREFWECFRTGTPYTGPEPQAEKDVLRDELDFHLEGKVDPLDHHFRFRRIVETQASFWLNDIDR</sequence>
<dbReference type="Pfam" id="PF01446">
    <property type="entry name" value="Rep_1"/>
    <property type="match status" value="1"/>
</dbReference>
<protein>
    <recommendedName>
        <fullName evidence="3">Replication protein</fullName>
    </recommendedName>
</protein>
<dbReference type="InterPro" id="IPR000989">
    <property type="entry name" value="Rep"/>
</dbReference>
<name>X1DM79_9ZZZZ</name>
<comment type="caution">
    <text evidence="2">The sequence shown here is derived from an EMBL/GenBank/DDBJ whole genome shotgun (WGS) entry which is preliminary data.</text>
</comment>
<accession>X1DM79</accession>
<reference evidence="2" key="1">
    <citation type="journal article" date="2014" name="Front. Microbiol.">
        <title>High frequency of phylogenetically diverse reductive dehalogenase-homologous genes in deep subseafloor sedimentary metagenomes.</title>
        <authorList>
            <person name="Kawai M."/>
            <person name="Futagami T."/>
            <person name="Toyoda A."/>
            <person name="Takaki Y."/>
            <person name="Nishi S."/>
            <person name="Hori S."/>
            <person name="Arai W."/>
            <person name="Tsubouchi T."/>
            <person name="Morono Y."/>
            <person name="Uchiyama I."/>
            <person name="Ito T."/>
            <person name="Fujiyama A."/>
            <person name="Inagaki F."/>
            <person name="Takami H."/>
        </authorList>
    </citation>
    <scope>NUCLEOTIDE SEQUENCE</scope>
    <source>
        <strain evidence="2">Expedition CK06-06</strain>
    </source>
</reference>
<dbReference type="GO" id="GO:0006260">
    <property type="term" value="P:DNA replication"/>
    <property type="evidence" value="ECO:0007669"/>
    <property type="project" value="UniProtKB-KW"/>
</dbReference>
<dbReference type="AlphaFoldDB" id="X1DM79"/>
<proteinExistence type="predicted"/>
<dbReference type="EMBL" id="BARU01001906">
    <property type="protein sequence ID" value="GAH22031.1"/>
    <property type="molecule type" value="Genomic_DNA"/>
</dbReference>
<evidence type="ECO:0000313" key="2">
    <source>
        <dbReference type="EMBL" id="GAH22031.1"/>
    </source>
</evidence>